<evidence type="ECO:0000313" key="6">
    <source>
        <dbReference type="EMBL" id="KAF0983420.1"/>
    </source>
</evidence>
<dbReference type="InterPro" id="IPR031107">
    <property type="entry name" value="Small_HSP"/>
</dbReference>
<dbReference type="OMA" id="HRTERSW"/>
<feature type="domain" description="CS" evidence="5">
    <location>
        <begin position="43"/>
        <end position="151"/>
    </location>
</feature>
<dbReference type="VEuPathDB" id="AmoebaDB:FDP41_010485"/>
<name>A0A6A5CCU9_NAEFO</name>
<comment type="caution">
    <text evidence="6">The sequence shown here is derived from an EMBL/GenBank/DDBJ whole genome shotgun (WGS) entry which is preliminary data.</text>
</comment>
<proteinExistence type="inferred from homology"/>
<dbReference type="PROSITE" id="PS01031">
    <property type="entry name" value="SHSP"/>
    <property type="match status" value="1"/>
</dbReference>
<dbReference type="Pfam" id="PF00011">
    <property type="entry name" value="HSP20"/>
    <property type="match status" value="1"/>
</dbReference>
<gene>
    <name evidence="6" type="ORF">FDP41_010485</name>
</gene>
<dbReference type="PROSITE" id="PS51203">
    <property type="entry name" value="CS"/>
    <property type="match status" value="1"/>
</dbReference>
<evidence type="ECO:0000256" key="3">
    <source>
        <dbReference type="RuleBase" id="RU003616"/>
    </source>
</evidence>
<feature type="domain" description="SHSP" evidence="4">
    <location>
        <begin position="39"/>
        <end position="154"/>
    </location>
</feature>
<dbReference type="PANTHER" id="PTHR11527">
    <property type="entry name" value="HEAT-SHOCK PROTEIN 20 FAMILY MEMBER"/>
    <property type="match status" value="1"/>
</dbReference>
<dbReference type="GeneID" id="68117700"/>
<dbReference type="RefSeq" id="XP_044568133.1">
    <property type="nucleotide sequence ID" value="XM_044700788.1"/>
</dbReference>
<dbReference type="InterPro" id="IPR002068">
    <property type="entry name" value="A-crystallin/Hsp20_dom"/>
</dbReference>
<evidence type="ECO:0000256" key="2">
    <source>
        <dbReference type="PROSITE-ProRule" id="PRU00285"/>
    </source>
</evidence>
<dbReference type="Proteomes" id="UP000444721">
    <property type="component" value="Unassembled WGS sequence"/>
</dbReference>
<dbReference type="OrthoDB" id="5511210at2759"/>
<dbReference type="AlphaFoldDB" id="A0A6A5CCU9"/>
<keyword evidence="1" id="KW-0346">Stress response</keyword>
<sequence length="154" mass="17736">MLSRYNRFGDPFFDDPFFSTSLMRPWTGFGGDLMGTSGTMMNTFNPATDISETDKAICLRSNLPGLRKEDIRIDVDDQNRTLTFSGETHSEKTDENEVYHRTERSWGKFSRTFRLPQNVDLDNIKANMDNGVLKINIPKMEQQQQKQTRSIGVE</sequence>
<evidence type="ECO:0000259" key="4">
    <source>
        <dbReference type="PROSITE" id="PS01031"/>
    </source>
</evidence>
<keyword evidence="7" id="KW-1185">Reference proteome</keyword>
<dbReference type="SUPFAM" id="SSF49764">
    <property type="entry name" value="HSP20-like chaperones"/>
    <property type="match status" value="1"/>
</dbReference>
<reference evidence="6 7" key="1">
    <citation type="journal article" date="2019" name="Sci. Rep.">
        <title>Nanopore sequencing improves the draft genome of the human pathogenic amoeba Naegleria fowleri.</title>
        <authorList>
            <person name="Liechti N."/>
            <person name="Schurch N."/>
            <person name="Bruggmann R."/>
            <person name="Wittwer M."/>
        </authorList>
    </citation>
    <scope>NUCLEOTIDE SEQUENCE [LARGE SCALE GENOMIC DNA]</scope>
    <source>
        <strain evidence="6 7">ATCC 30894</strain>
    </source>
</reference>
<accession>A0A6A5CCU9</accession>
<evidence type="ECO:0000313" key="7">
    <source>
        <dbReference type="Proteomes" id="UP000444721"/>
    </source>
</evidence>
<protein>
    <submittedName>
        <fullName evidence="6">Uncharacterized protein</fullName>
    </submittedName>
</protein>
<dbReference type="InterPro" id="IPR008978">
    <property type="entry name" value="HSP20-like_chaperone"/>
</dbReference>
<evidence type="ECO:0000259" key="5">
    <source>
        <dbReference type="PROSITE" id="PS51203"/>
    </source>
</evidence>
<evidence type="ECO:0000256" key="1">
    <source>
        <dbReference type="ARBA" id="ARBA00023016"/>
    </source>
</evidence>
<comment type="similarity">
    <text evidence="2 3">Belongs to the small heat shock protein (HSP20) family.</text>
</comment>
<organism evidence="6 7">
    <name type="scientific">Naegleria fowleri</name>
    <name type="common">Brain eating amoeba</name>
    <dbReference type="NCBI Taxonomy" id="5763"/>
    <lineage>
        <taxon>Eukaryota</taxon>
        <taxon>Discoba</taxon>
        <taxon>Heterolobosea</taxon>
        <taxon>Tetramitia</taxon>
        <taxon>Eutetramitia</taxon>
        <taxon>Vahlkampfiidae</taxon>
        <taxon>Naegleria</taxon>
    </lineage>
</organism>
<dbReference type="VEuPathDB" id="AmoebaDB:NF0081190"/>
<dbReference type="InterPro" id="IPR007052">
    <property type="entry name" value="CS_dom"/>
</dbReference>
<dbReference type="EMBL" id="VFQX01000006">
    <property type="protein sequence ID" value="KAF0983420.1"/>
    <property type="molecule type" value="Genomic_DNA"/>
</dbReference>
<dbReference type="Gene3D" id="2.60.40.790">
    <property type="match status" value="1"/>
</dbReference>
<dbReference type="VEuPathDB" id="AmoebaDB:NfTy_012490"/>